<dbReference type="InterPro" id="IPR029045">
    <property type="entry name" value="ClpP/crotonase-like_dom_sf"/>
</dbReference>
<dbReference type="Gene3D" id="3.90.226.10">
    <property type="entry name" value="2-enoyl-CoA Hydratase, Chain A, domain 1"/>
    <property type="match status" value="1"/>
</dbReference>
<evidence type="ECO:0000256" key="3">
    <source>
        <dbReference type="RuleBase" id="RU003707"/>
    </source>
</evidence>
<dbReference type="Gene3D" id="1.10.12.10">
    <property type="entry name" value="Lyase 2-enoyl-coa Hydratase, Chain A, domain 2"/>
    <property type="match status" value="1"/>
</dbReference>
<accession>A0A2A5WXI2</accession>
<comment type="caution">
    <text evidence="4">The sequence shown here is derived from an EMBL/GenBank/DDBJ whole genome shotgun (WGS) entry which is preliminary data.</text>
</comment>
<dbReference type="PROSITE" id="PS00166">
    <property type="entry name" value="ENOYL_COA_HYDRATASE"/>
    <property type="match status" value="1"/>
</dbReference>
<dbReference type="GO" id="GO:0006635">
    <property type="term" value="P:fatty acid beta-oxidation"/>
    <property type="evidence" value="ECO:0007669"/>
    <property type="project" value="TreeGrafter"/>
</dbReference>
<gene>
    <name evidence="4" type="ORF">CNE99_02520</name>
</gene>
<evidence type="ECO:0000313" key="4">
    <source>
        <dbReference type="EMBL" id="PDH40973.1"/>
    </source>
</evidence>
<dbReference type="SUPFAM" id="SSF52096">
    <property type="entry name" value="ClpP/crotonase"/>
    <property type="match status" value="1"/>
</dbReference>
<keyword evidence="2" id="KW-0456">Lyase</keyword>
<evidence type="ECO:0000256" key="2">
    <source>
        <dbReference type="ARBA" id="ARBA00023239"/>
    </source>
</evidence>
<dbReference type="PANTHER" id="PTHR11941:SF54">
    <property type="entry name" value="ENOYL-COA HYDRATASE, MITOCHONDRIAL"/>
    <property type="match status" value="1"/>
</dbReference>
<dbReference type="GO" id="GO:0016829">
    <property type="term" value="F:lyase activity"/>
    <property type="evidence" value="ECO:0007669"/>
    <property type="project" value="UniProtKB-KW"/>
</dbReference>
<organism evidence="4 5">
    <name type="scientific">OM182 bacterium MED-G24</name>
    <dbReference type="NCBI Taxonomy" id="1986255"/>
    <lineage>
        <taxon>Bacteria</taxon>
        <taxon>Pseudomonadati</taxon>
        <taxon>Pseudomonadota</taxon>
        <taxon>Gammaproteobacteria</taxon>
        <taxon>OMG group</taxon>
        <taxon>OM182 clade</taxon>
    </lineage>
</organism>
<dbReference type="InterPro" id="IPR018376">
    <property type="entry name" value="Enoyl-CoA_hyd/isom_CS"/>
</dbReference>
<proteinExistence type="inferred from homology"/>
<dbReference type="InterPro" id="IPR014748">
    <property type="entry name" value="Enoyl-CoA_hydra_C"/>
</dbReference>
<dbReference type="FunFam" id="3.90.226.10:FF:000009">
    <property type="entry name" value="Carnitinyl-CoA dehydratase"/>
    <property type="match status" value="1"/>
</dbReference>
<dbReference type="PANTHER" id="PTHR11941">
    <property type="entry name" value="ENOYL-COA HYDRATASE-RELATED"/>
    <property type="match status" value="1"/>
</dbReference>
<evidence type="ECO:0000256" key="1">
    <source>
        <dbReference type="ARBA" id="ARBA00005254"/>
    </source>
</evidence>
<protein>
    <submittedName>
        <fullName evidence="4">Enoyl-CoA hydratase</fullName>
    </submittedName>
</protein>
<sequence length="262" mass="27959">MADDVTEQDVIYEQREQLALITINRAEKHNAISLATLSQLQASVSRAAEDESVRVIAITGAGGRAFASGSDLNEVLDRDLRKAMEPIVQGLAEQLENLPIPTIAAIDGICMGGGLEVALGCDLRICTPHSRFATPEGKLGIIPGGGATARLPRIVGAGWAMEMMLMGDPINAERALQVGLVTRIVEPEMLLAEVEKMAAHLATFAPFVPHFMKLMVNKGMEASLNGALAMEKLGQGALLLTEDSREGITSFLNKTTPQFKGK</sequence>
<dbReference type="CDD" id="cd06558">
    <property type="entry name" value="crotonase-like"/>
    <property type="match status" value="1"/>
</dbReference>
<dbReference type="AlphaFoldDB" id="A0A2A5WXI2"/>
<dbReference type="InterPro" id="IPR001753">
    <property type="entry name" value="Enoyl-CoA_hydra/iso"/>
</dbReference>
<reference evidence="4 5" key="1">
    <citation type="submission" date="2017-08" db="EMBL/GenBank/DDBJ databases">
        <title>Fine stratification of microbial communities through a metagenomic profile of the photic zone.</title>
        <authorList>
            <person name="Haro-Moreno J.M."/>
            <person name="Lopez-Perez M."/>
            <person name="De La Torre J."/>
            <person name="Picazo A."/>
            <person name="Camacho A."/>
            <person name="Rodriguez-Valera F."/>
        </authorList>
    </citation>
    <scope>NUCLEOTIDE SEQUENCE [LARGE SCALE GENOMIC DNA]</scope>
    <source>
        <strain evidence="4">MED-G24</strain>
    </source>
</reference>
<comment type="similarity">
    <text evidence="1 3">Belongs to the enoyl-CoA hydratase/isomerase family.</text>
</comment>
<dbReference type="EMBL" id="NTKD01000007">
    <property type="protein sequence ID" value="PDH40973.1"/>
    <property type="molecule type" value="Genomic_DNA"/>
</dbReference>
<name>A0A2A5WXI2_9GAMM</name>
<evidence type="ECO:0000313" key="5">
    <source>
        <dbReference type="Proteomes" id="UP000219327"/>
    </source>
</evidence>
<dbReference type="Pfam" id="PF00378">
    <property type="entry name" value="ECH_1"/>
    <property type="match status" value="1"/>
</dbReference>
<dbReference type="Proteomes" id="UP000219327">
    <property type="component" value="Unassembled WGS sequence"/>
</dbReference>